<dbReference type="InterPro" id="IPR036388">
    <property type="entry name" value="WH-like_DNA-bd_sf"/>
</dbReference>
<dbReference type="InterPro" id="IPR014327">
    <property type="entry name" value="RNA_pol_sigma70_bacteroid"/>
</dbReference>
<evidence type="ECO:0000259" key="6">
    <source>
        <dbReference type="Pfam" id="PF08281"/>
    </source>
</evidence>
<dbReference type="NCBIfam" id="TIGR02937">
    <property type="entry name" value="sigma70-ECF"/>
    <property type="match status" value="1"/>
</dbReference>
<accession>A0A926F1P3</accession>
<sequence>MIKEEKHIDFEQTYIMYFSKMKYFAREYVLSDEDAENIVQDVFLELWEKKEILALPVNIIAYLFTAIKNRCIDLLRHRIVAKDTEDKMQAEYRLTLQMKYYSLEAFDNELFEEENIEQVLSKAIDSLPEKCREIFIKNKIEGKKQKDIAAELNISVNTVESQMGIAYKKLKSELKDYFPLFIFLFYL</sequence>
<dbReference type="Pfam" id="PF04542">
    <property type="entry name" value="Sigma70_r2"/>
    <property type="match status" value="1"/>
</dbReference>
<dbReference type="SUPFAM" id="SSF88659">
    <property type="entry name" value="Sigma3 and sigma4 domains of RNA polymerase sigma factors"/>
    <property type="match status" value="1"/>
</dbReference>
<keyword evidence="8" id="KW-1185">Reference proteome</keyword>
<comment type="caution">
    <text evidence="7">The sequence shown here is derived from an EMBL/GenBank/DDBJ whole genome shotgun (WGS) entry which is preliminary data.</text>
</comment>
<dbReference type="InterPro" id="IPR013324">
    <property type="entry name" value="RNA_pol_sigma_r3/r4-like"/>
</dbReference>
<feature type="domain" description="RNA polymerase sigma factor 70 region 4 type 2" evidence="6">
    <location>
        <begin position="119"/>
        <end position="170"/>
    </location>
</feature>
<keyword evidence="3" id="KW-0731">Sigma factor</keyword>
<protein>
    <submittedName>
        <fullName evidence="7">RNA polymerase sigma-70 factor</fullName>
    </submittedName>
</protein>
<dbReference type="InterPro" id="IPR039425">
    <property type="entry name" value="RNA_pol_sigma-70-like"/>
</dbReference>
<evidence type="ECO:0000256" key="1">
    <source>
        <dbReference type="ARBA" id="ARBA00010641"/>
    </source>
</evidence>
<dbReference type="PANTHER" id="PTHR43133">
    <property type="entry name" value="RNA POLYMERASE ECF-TYPE SIGMA FACTO"/>
    <property type="match status" value="1"/>
</dbReference>
<dbReference type="InterPro" id="IPR014284">
    <property type="entry name" value="RNA_pol_sigma-70_dom"/>
</dbReference>
<gene>
    <name evidence="7" type="ORF">H8744_07080</name>
</gene>
<evidence type="ECO:0000313" key="8">
    <source>
        <dbReference type="Proteomes" id="UP000651085"/>
    </source>
</evidence>
<dbReference type="InterPro" id="IPR013249">
    <property type="entry name" value="RNA_pol_sigma70_r4_t2"/>
</dbReference>
<evidence type="ECO:0000259" key="5">
    <source>
        <dbReference type="Pfam" id="PF04542"/>
    </source>
</evidence>
<feature type="domain" description="RNA polymerase sigma-70 region 2" evidence="5">
    <location>
        <begin position="19"/>
        <end position="77"/>
    </location>
</feature>
<evidence type="ECO:0000256" key="4">
    <source>
        <dbReference type="ARBA" id="ARBA00023163"/>
    </source>
</evidence>
<dbReference type="SUPFAM" id="SSF88946">
    <property type="entry name" value="Sigma2 domain of RNA polymerase sigma factors"/>
    <property type="match status" value="1"/>
</dbReference>
<keyword evidence="4" id="KW-0804">Transcription</keyword>
<dbReference type="GO" id="GO:0006352">
    <property type="term" value="P:DNA-templated transcription initiation"/>
    <property type="evidence" value="ECO:0007669"/>
    <property type="project" value="InterPro"/>
</dbReference>
<dbReference type="AlphaFoldDB" id="A0A926F1P3"/>
<reference evidence="7" key="1">
    <citation type="submission" date="2020-08" db="EMBL/GenBank/DDBJ databases">
        <title>Genome public.</title>
        <authorList>
            <person name="Liu C."/>
            <person name="Sun Q."/>
        </authorList>
    </citation>
    <scope>NUCLEOTIDE SEQUENCE</scope>
    <source>
        <strain evidence="7">N12</strain>
    </source>
</reference>
<keyword evidence="2" id="KW-0805">Transcription regulation</keyword>
<dbReference type="EMBL" id="JACRTF010000001">
    <property type="protein sequence ID" value="MBC8593021.1"/>
    <property type="molecule type" value="Genomic_DNA"/>
</dbReference>
<dbReference type="PANTHER" id="PTHR43133:SF46">
    <property type="entry name" value="RNA POLYMERASE SIGMA-70 FACTOR ECF SUBFAMILY"/>
    <property type="match status" value="1"/>
</dbReference>
<dbReference type="GO" id="GO:0003677">
    <property type="term" value="F:DNA binding"/>
    <property type="evidence" value="ECO:0007669"/>
    <property type="project" value="InterPro"/>
</dbReference>
<dbReference type="Gene3D" id="1.10.10.10">
    <property type="entry name" value="Winged helix-like DNA-binding domain superfamily/Winged helix DNA-binding domain"/>
    <property type="match status" value="1"/>
</dbReference>
<dbReference type="Gene3D" id="1.10.1740.10">
    <property type="match status" value="1"/>
</dbReference>
<evidence type="ECO:0000256" key="3">
    <source>
        <dbReference type="ARBA" id="ARBA00023082"/>
    </source>
</evidence>
<organism evidence="7 8">
    <name type="scientific">Jilunia laotingensis</name>
    <dbReference type="NCBI Taxonomy" id="2763675"/>
    <lineage>
        <taxon>Bacteria</taxon>
        <taxon>Pseudomonadati</taxon>
        <taxon>Bacteroidota</taxon>
        <taxon>Bacteroidia</taxon>
        <taxon>Bacteroidales</taxon>
        <taxon>Bacteroidaceae</taxon>
        <taxon>Jilunia</taxon>
    </lineage>
</organism>
<dbReference type="GO" id="GO:0016987">
    <property type="term" value="F:sigma factor activity"/>
    <property type="evidence" value="ECO:0007669"/>
    <property type="project" value="UniProtKB-KW"/>
</dbReference>
<name>A0A926F1P3_9BACT</name>
<evidence type="ECO:0000313" key="7">
    <source>
        <dbReference type="EMBL" id="MBC8593021.1"/>
    </source>
</evidence>
<proteinExistence type="inferred from homology"/>
<dbReference type="NCBIfam" id="TIGR02985">
    <property type="entry name" value="Sig70_bacteroi1"/>
    <property type="match status" value="1"/>
</dbReference>
<dbReference type="InterPro" id="IPR007627">
    <property type="entry name" value="RNA_pol_sigma70_r2"/>
</dbReference>
<dbReference type="InterPro" id="IPR013325">
    <property type="entry name" value="RNA_pol_sigma_r2"/>
</dbReference>
<dbReference type="CDD" id="cd06171">
    <property type="entry name" value="Sigma70_r4"/>
    <property type="match status" value="1"/>
</dbReference>
<comment type="similarity">
    <text evidence="1">Belongs to the sigma-70 factor family. ECF subfamily.</text>
</comment>
<dbReference type="Proteomes" id="UP000651085">
    <property type="component" value="Unassembled WGS sequence"/>
</dbReference>
<dbReference type="Pfam" id="PF08281">
    <property type="entry name" value="Sigma70_r4_2"/>
    <property type="match status" value="1"/>
</dbReference>
<evidence type="ECO:0000256" key="2">
    <source>
        <dbReference type="ARBA" id="ARBA00023015"/>
    </source>
</evidence>